<feature type="domain" description="TIR" evidence="6">
    <location>
        <begin position="1"/>
        <end position="122"/>
    </location>
</feature>
<evidence type="ECO:0000256" key="5">
    <source>
        <dbReference type="ARBA" id="ARBA00023136"/>
    </source>
</evidence>
<organism evidence="7 8">
    <name type="scientific">Crassostrea virginica</name>
    <name type="common">Eastern oyster</name>
    <dbReference type="NCBI Taxonomy" id="6565"/>
    <lineage>
        <taxon>Eukaryota</taxon>
        <taxon>Metazoa</taxon>
        <taxon>Spiralia</taxon>
        <taxon>Lophotrochozoa</taxon>
        <taxon>Mollusca</taxon>
        <taxon>Bivalvia</taxon>
        <taxon>Autobranchia</taxon>
        <taxon>Pteriomorphia</taxon>
        <taxon>Ostreida</taxon>
        <taxon>Ostreoidea</taxon>
        <taxon>Ostreidae</taxon>
        <taxon>Crassostrea</taxon>
    </lineage>
</organism>
<dbReference type="PANTHER" id="PTHR24365">
    <property type="entry name" value="TOLL-LIKE RECEPTOR"/>
    <property type="match status" value="1"/>
</dbReference>
<evidence type="ECO:0000256" key="1">
    <source>
        <dbReference type="ARBA" id="ARBA00004370"/>
    </source>
</evidence>
<dbReference type="PROSITE" id="PS50104">
    <property type="entry name" value="TIR"/>
    <property type="match status" value="1"/>
</dbReference>
<dbReference type="GO" id="GO:0005886">
    <property type="term" value="C:plasma membrane"/>
    <property type="evidence" value="ECO:0007669"/>
    <property type="project" value="TreeGrafter"/>
</dbReference>
<dbReference type="RefSeq" id="XP_022314033.1">
    <property type="nucleotide sequence ID" value="XM_022458325.1"/>
</dbReference>
<dbReference type="GeneID" id="111118728"/>
<dbReference type="InterPro" id="IPR035897">
    <property type="entry name" value="Toll_tir_struct_dom_sf"/>
</dbReference>
<dbReference type="InterPro" id="IPR000157">
    <property type="entry name" value="TIR_dom"/>
</dbReference>
<reference evidence="8" key="1">
    <citation type="submission" date="2025-08" db="UniProtKB">
        <authorList>
            <consortium name="RefSeq"/>
        </authorList>
    </citation>
    <scope>IDENTIFICATION</scope>
    <source>
        <tissue evidence="8">Whole sample</tissue>
    </source>
</reference>
<keyword evidence="4" id="KW-1133">Transmembrane helix</keyword>
<dbReference type="GO" id="GO:0007165">
    <property type="term" value="P:signal transduction"/>
    <property type="evidence" value="ECO:0007669"/>
    <property type="project" value="InterPro"/>
</dbReference>
<dbReference type="GO" id="GO:0038023">
    <property type="term" value="F:signaling receptor activity"/>
    <property type="evidence" value="ECO:0007669"/>
    <property type="project" value="TreeGrafter"/>
</dbReference>
<evidence type="ECO:0000313" key="8">
    <source>
        <dbReference type="RefSeq" id="XP_022314033.1"/>
    </source>
</evidence>
<proteinExistence type="predicted"/>
<evidence type="ECO:0000259" key="6">
    <source>
        <dbReference type="PROSITE" id="PS50104"/>
    </source>
</evidence>
<dbReference type="OrthoDB" id="6140207at2759"/>
<keyword evidence="7" id="KW-1185">Reference proteome</keyword>
<keyword evidence="3" id="KW-0732">Signal</keyword>
<dbReference type="SMART" id="SM00255">
    <property type="entry name" value="TIR"/>
    <property type="match status" value="1"/>
</dbReference>
<dbReference type="Gene3D" id="3.40.50.10140">
    <property type="entry name" value="Toll/interleukin-1 receptor homology (TIR) domain"/>
    <property type="match status" value="1"/>
</dbReference>
<evidence type="ECO:0000313" key="7">
    <source>
        <dbReference type="Proteomes" id="UP000694844"/>
    </source>
</evidence>
<protein>
    <submittedName>
        <fullName evidence="8">Toll-like receptor 6 isoform X2</fullName>
    </submittedName>
</protein>
<dbReference type="Proteomes" id="UP000694844">
    <property type="component" value="Chromosome 2"/>
</dbReference>
<accession>A0A8B8CE32</accession>
<evidence type="ECO:0000256" key="3">
    <source>
        <dbReference type="ARBA" id="ARBA00022729"/>
    </source>
</evidence>
<evidence type="ECO:0000256" key="4">
    <source>
        <dbReference type="ARBA" id="ARBA00022989"/>
    </source>
</evidence>
<dbReference type="AlphaFoldDB" id="A0A8B8CE32"/>
<evidence type="ECO:0000256" key="2">
    <source>
        <dbReference type="ARBA" id="ARBA00022692"/>
    </source>
</evidence>
<comment type="subcellular location">
    <subcellularLocation>
        <location evidence="1">Membrane</location>
    </subcellularLocation>
</comment>
<keyword evidence="2" id="KW-0812">Transmembrane</keyword>
<dbReference type="PANTHER" id="PTHR24365:SF530">
    <property type="entry name" value="MSTPROX-RELATED"/>
    <property type="match status" value="1"/>
</dbReference>
<dbReference type="SUPFAM" id="SSF52200">
    <property type="entry name" value="Toll/Interleukin receptor TIR domain"/>
    <property type="match status" value="1"/>
</dbReference>
<dbReference type="Pfam" id="PF01582">
    <property type="entry name" value="TIR"/>
    <property type="match status" value="1"/>
</dbReference>
<sequence length="126" mass="14496">MISRKFNMCLQTKTLDCPKSGVDIAENITNAIHNSRQIVFVITPAFLKSYWCMFELNMARMESIYTRGGENIMLLVLLDNDVIKEMPRSLLDIVESKSYLEYPDDDSLSCSSVFWENLVDAIQDKD</sequence>
<keyword evidence="5" id="KW-0472">Membrane</keyword>
<gene>
    <name evidence="8" type="primary">LOC111118728</name>
</gene>
<name>A0A8B8CE32_CRAVI</name>